<name>A0AAV1CQE4_OLDCO</name>
<dbReference type="GO" id="GO:0034220">
    <property type="term" value="P:monoatomic ion transmembrane transport"/>
    <property type="evidence" value="ECO:0007669"/>
    <property type="project" value="UniProtKB-KW"/>
</dbReference>
<keyword evidence="7 9" id="KW-0472">Membrane</keyword>
<evidence type="ECO:0000313" key="11">
    <source>
        <dbReference type="Proteomes" id="UP001161247"/>
    </source>
</evidence>
<protein>
    <submittedName>
        <fullName evidence="10">OLC1v1034067C1</fullName>
    </submittedName>
</protein>
<evidence type="ECO:0000256" key="4">
    <source>
        <dbReference type="ARBA" id="ARBA00022692"/>
    </source>
</evidence>
<keyword evidence="3" id="KW-0813">Transport</keyword>
<proteinExistence type="inferred from homology"/>
<dbReference type="GO" id="GO:0015743">
    <property type="term" value="P:malate transport"/>
    <property type="evidence" value="ECO:0007669"/>
    <property type="project" value="InterPro"/>
</dbReference>
<keyword evidence="8" id="KW-0407">Ion channel</keyword>
<comment type="subcellular location">
    <subcellularLocation>
        <location evidence="1">Membrane</location>
        <topology evidence="1">Multi-pass membrane protein</topology>
    </subcellularLocation>
</comment>
<feature type="transmembrane region" description="Helical" evidence="9">
    <location>
        <begin position="190"/>
        <end position="210"/>
    </location>
</feature>
<dbReference type="InterPro" id="IPR020966">
    <property type="entry name" value="ALMT"/>
</dbReference>
<keyword evidence="5 9" id="KW-1133">Transmembrane helix</keyword>
<keyword evidence="11" id="KW-1185">Reference proteome</keyword>
<keyword evidence="6" id="KW-0406">Ion transport</keyword>
<evidence type="ECO:0000256" key="8">
    <source>
        <dbReference type="ARBA" id="ARBA00023303"/>
    </source>
</evidence>
<evidence type="ECO:0000256" key="2">
    <source>
        <dbReference type="ARBA" id="ARBA00007079"/>
    </source>
</evidence>
<sequence>MEIDSSSSSKKDEKSWGMIGALAAKIRADLWNIAKNVKKVGEDDPRRISHSAKVGLALTIVSLLYYFRPLYNGFGQSGMWAILTVVVVFEFTVGGTISKCINRGFATLIAGALGIAAERFASLCGQKGDPIVLGILVFLLAAGATFVRFFPVIKKRYDYGVLIFILTFSLVTVSGYRVEEIFELAHQRISTILIGAATCMIISVFIRPVWAGEDLHNLIISNIEKLATFLLQGFGGENVQVLPKSNDYKSVLGTKATEESLANFAWWEPGHGCFGFCHPWKQYLKIGAITRECASQIEVLHCLKYSHPKTQQTGLQKMITTSCERMRFETGMALKEIASSLKERIRLSSAFETHVQNSNSAMNELASVLDKFSLNQIGGRGGTLAEIVQVIAAASVLAEIIKNVERLSESANELAKRARFKAPADHDKHDHQHQQPPEKSHIILHLGSVKPVSDDVDHVIIPVRGIVTREEEPGMGNREICPPNKPVFSLSLTVG</sequence>
<dbReference type="EMBL" id="OX459120">
    <property type="protein sequence ID" value="CAI9097597.1"/>
    <property type="molecule type" value="Genomic_DNA"/>
</dbReference>
<feature type="transmembrane region" description="Helical" evidence="9">
    <location>
        <begin position="48"/>
        <end position="67"/>
    </location>
</feature>
<organism evidence="10 11">
    <name type="scientific">Oldenlandia corymbosa var. corymbosa</name>
    <dbReference type="NCBI Taxonomy" id="529605"/>
    <lineage>
        <taxon>Eukaryota</taxon>
        <taxon>Viridiplantae</taxon>
        <taxon>Streptophyta</taxon>
        <taxon>Embryophyta</taxon>
        <taxon>Tracheophyta</taxon>
        <taxon>Spermatophyta</taxon>
        <taxon>Magnoliopsida</taxon>
        <taxon>eudicotyledons</taxon>
        <taxon>Gunneridae</taxon>
        <taxon>Pentapetalae</taxon>
        <taxon>asterids</taxon>
        <taxon>lamiids</taxon>
        <taxon>Gentianales</taxon>
        <taxon>Rubiaceae</taxon>
        <taxon>Rubioideae</taxon>
        <taxon>Spermacoceae</taxon>
        <taxon>Hedyotis-Oldenlandia complex</taxon>
        <taxon>Oldenlandia</taxon>
    </lineage>
</organism>
<accession>A0AAV1CQE4</accession>
<reference evidence="10" key="1">
    <citation type="submission" date="2023-03" db="EMBL/GenBank/DDBJ databases">
        <authorList>
            <person name="Julca I."/>
        </authorList>
    </citation>
    <scope>NUCLEOTIDE SEQUENCE</scope>
</reference>
<feature type="transmembrane region" description="Helical" evidence="9">
    <location>
        <begin position="159"/>
        <end position="178"/>
    </location>
</feature>
<evidence type="ECO:0000256" key="5">
    <source>
        <dbReference type="ARBA" id="ARBA00022989"/>
    </source>
</evidence>
<comment type="similarity">
    <text evidence="2">Belongs to the aromatic acid exporter (TC 2.A.85) family.</text>
</comment>
<dbReference type="AlphaFoldDB" id="A0AAV1CQE4"/>
<feature type="transmembrane region" description="Helical" evidence="9">
    <location>
        <begin position="79"/>
        <end position="98"/>
    </location>
</feature>
<dbReference type="Pfam" id="PF11744">
    <property type="entry name" value="ALMT"/>
    <property type="match status" value="1"/>
</dbReference>
<dbReference type="GO" id="GO:0016020">
    <property type="term" value="C:membrane"/>
    <property type="evidence" value="ECO:0007669"/>
    <property type="project" value="UniProtKB-SubCell"/>
</dbReference>
<evidence type="ECO:0000313" key="10">
    <source>
        <dbReference type="EMBL" id="CAI9097597.1"/>
    </source>
</evidence>
<gene>
    <name evidence="10" type="ORF">OLC1_LOCUS8038</name>
</gene>
<keyword evidence="4 9" id="KW-0812">Transmembrane</keyword>
<evidence type="ECO:0000256" key="3">
    <source>
        <dbReference type="ARBA" id="ARBA00022448"/>
    </source>
</evidence>
<evidence type="ECO:0000256" key="9">
    <source>
        <dbReference type="SAM" id="Phobius"/>
    </source>
</evidence>
<dbReference type="PANTHER" id="PTHR31086">
    <property type="entry name" value="ALUMINUM-ACTIVATED MALATE TRANSPORTER 10"/>
    <property type="match status" value="1"/>
</dbReference>
<dbReference type="Proteomes" id="UP001161247">
    <property type="component" value="Chromosome 3"/>
</dbReference>
<evidence type="ECO:0000256" key="7">
    <source>
        <dbReference type="ARBA" id="ARBA00023136"/>
    </source>
</evidence>
<feature type="transmembrane region" description="Helical" evidence="9">
    <location>
        <begin position="131"/>
        <end position="153"/>
    </location>
</feature>
<evidence type="ECO:0000256" key="1">
    <source>
        <dbReference type="ARBA" id="ARBA00004141"/>
    </source>
</evidence>
<evidence type="ECO:0000256" key="6">
    <source>
        <dbReference type="ARBA" id="ARBA00023065"/>
    </source>
</evidence>